<evidence type="ECO:0000313" key="1">
    <source>
        <dbReference type="EMBL" id="PTX58245.1"/>
    </source>
</evidence>
<name>A0A2T6BQ81_9FLAO</name>
<comment type="caution">
    <text evidence="1">The sequence shown here is derived from an EMBL/GenBank/DDBJ whole genome shotgun (WGS) entry which is preliminary data.</text>
</comment>
<sequence>MSKTPLYTLKENIDEVLHLFKSKKDTFGECLTKSISICKKMRYNEAIKTHFACQVNTAAQLESMKINRIICEVCKRQLYAE</sequence>
<keyword evidence="2" id="KW-1185">Reference proteome</keyword>
<protein>
    <submittedName>
        <fullName evidence="1">Uncharacterized protein</fullName>
    </submittedName>
</protein>
<dbReference type="AlphaFoldDB" id="A0A2T6BQ81"/>
<accession>A0A2T6BQ81</accession>
<evidence type="ECO:0000313" key="2">
    <source>
        <dbReference type="Proteomes" id="UP000244090"/>
    </source>
</evidence>
<proteinExistence type="predicted"/>
<organism evidence="1 2">
    <name type="scientific">Kordia periserrulae</name>
    <dbReference type="NCBI Taxonomy" id="701523"/>
    <lineage>
        <taxon>Bacteria</taxon>
        <taxon>Pseudomonadati</taxon>
        <taxon>Bacteroidota</taxon>
        <taxon>Flavobacteriia</taxon>
        <taxon>Flavobacteriales</taxon>
        <taxon>Flavobacteriaceae</taxon>
        <taxon>Kordia</taxon>
    </lineage>
</organism>
<dbReference type="OrthoDB" id="7067935at2"/>
<reference evidence="1 2" key="1">
    <citation type="submission" date="2018-04" db="EMBL/GenBank/DDBJ databases">
        <title>Genomic Encyclopedia of Archaeal and Bacterial Type Strains, Phase II (KMG-II): from individual species to whole genera.</title>
        <authorList>
            <person name="Goeker M."/>
        </authorList>
    </citation>
    <scope>NUCLEOTIDE SEQUENCE [LARGE SCALE GENOMIC DNA]</scope>
    <source>
        <strain evidence="1 2">DSM 25731</strain>
    </source>
</reference>
<gene>
    <name evidence="1" type="ORF">C8N46_1168</name>
</gene>
<dbReference type="RefSeq" id="WP_146169911.1">
    <property type="nucleotide sequence ID" value="NZ_QBKT01000016.1"/>
</dbReference>
<dbReference type="EMBL" id="QBKT01000016">
    <property type="protein sequence ID" value="PTX58245.1"/>
    <property type="molecule type" value="Genomic_DNA"/>
</dbReference>
<dbReference type="Proteomes" id="UP000244090">
    <property type="component" value="Unassembled WGS sequence"/>
</dbReference>